<keyword evidence="4" id="KW-1185">Reference proteome</keyword>
<proteinExistence type="predicted"/>
<accession>A0A815XLU0</accession>
<dbReference type="Proteomes" id="UP000663877">
    <property type="component" value="Unassembled WGS sequence"/>
</dbReference>
<protein>
    <submittedName>
        <fullName evidence="2">Uncharacterized protein</fullName>
    </submittedName>
</protein>
<dbReference type="Proteomes" id="UP000663832">
    <property type="component" value="Unassembled WGS sequence"/>
</dbReference>
<sequence length="101" mass="11841">MNFLTTYEIPLRSYIQSRINVSKNALQEEDTITQVISRKYQHFKTLVLKLKSDTDKSNELDVFVDEIFNNLGSTLLSNSNDLHKRIKPIRPDPNDPRYNDK</sequence>
<dbReference type="AlphaFoldDB" id="A0A815XLU0"/>
<evidence type="ECO:0000256" key="1">
    <source>
        <dbReference type="SAM" id="MobiDB-lite"/>
    </source>
</evidence>
<evidence type="ECO:0000313" key="4">
    <source>
        <dbReference type="Proteomes" id="UP000663832"/>
    </source>
</evidence>
<evidence type="ECO:0000313" key="2">
    <source>
        <dbReference type="EMBL" id="CAF1559632.1"/>
    </source>
</evidence>
<dbReference type="EMBL" id="CAJNOM010005513">
    <property type="protein sequence ID" value="CAF1664319.1"/>
    <property type="molecule type" value="Genomic_DNA"/>
</dbReference>
<comment type="caution">
    <text evidence="2">The sequence shown here is derived from an EMBL/GenBank/DDBJ whole genome shotgun (WGS) entry which is preliminary data.</text>
</comment>
<evidence type="ECO:0000313" key="5">
    <source>
        <dbReference type="Proteomes" id="UP000663877"/>
    </source>
</evidence>
<feature type="compositionally biased region" description="Basic and acidic residues" evidence="1">
    <location>
        <begin position="89"/>
        <end position="101"/>
    </location>
</feature>
<evidence type="ECO:0000313" key="3">
    <source>
        <dbReference type="EMBL" id="CAF1664319.1"/>
    </source>
</evidence>
<reference evidence="2" key="1">
    <citation type="submission" date="2021-02" db="EMBL/GenBank/DDBJ databases">
        <authorList>
            <person name="Nowell W R."/>
        </authorList>
    </citation>
    <scope>NUCLEOTIDE SEQUENCE</scope>
</reference>
<organism evidence="2 5">
    <name type="scientific">Adineta steineri</name>
    <dbReference type="NCBI Taxonomy" id="433720"/>
    <lineage>
        <taxon>Eukaryota</taxon>
        <taxon>Metazoa</taxon>
        <taxon>Spiralia</taxon>
        <taxon>Gnathifera</taxon>
        <taxon>Rotifera</taxon>
        <taxon>Eurotatoria</taxon>
        <taxon>Bdelloidea</taxon>
        <taxon>Adinetida</taxon>
        <taxon>Adinetidae</taxon>
        <taxon>Adineta</taxon>
    </lineage>
</organism>
<feature type="region of interest" description="Disordered" evidence="1">
    <location>
        <begin position="82"/>
        <end position="101"/>
    </location>
</feature>
<gene>
    <name evidence="2" type="ORF">BJG266_LOCUS46850</name>
    <name evidence="3" type="ORF">QVE165_LOCUS63888</name>
</gene>
<name>A0A815XLU0_9BILA</name>
<dbReference type="EMBL" id="CAJNOI010005109">
    <property type="protein sequence ID" value="CAF1559632.1"/>
    <property type="molecule type" value="Genomic_DNA"/>
</dbReference>